<reference evidence="2" key="1">
    <citation type="submission" date="2023-01" db="EMBL/GenBank/DDBJ databases">
        <title>Comparative Genomic Analysis of the Clinically-Derived Winkia Strain NY0527 Provides Evidence into the Taxonomic Reassignment of Winkia neuii and Characterizes Their Virulence Traits.</title>
        <authorList>
            <person name="Cai X."/>
            <person name="Peng Y."/>
            <person name="Li M."/>
            <person name="Qiu Y."/>
            <person name="Wang Y."/>
            <person name="Xu L."/>
            <person name="Hou Q."/>
        </authorList>
    </citation>
    <scope>NUCLEOTIDE SEQUENCE</scope>
    <source>
        <strain evidence="2">NY0527</strain>
    </source>
</reference>
<gene>
    <name evidence="2" type="ORF">PIG85_08490</name>
</gene>
<feature type="domain" description="DUF4232" evidence="1">
    <location>
        <begin position="51"/>
        <end position="166"/>
    </location>
</feature>
<dbReference type="Proteomes" id="UP001211044">
    <property type="component" value="Chromosome"/>
</dbReference>
<proteinExistence type="predicted"/>
<evidence type="ECO:0000313" key="2">
    <source>
        <dbReference type="EMBL" id="WCE45675.1"/>
    </source>
</evidence>
<protein>
    <submittedName>
        <fullName evidence="2">DUF4232 domain-containing protein</fullName>
    </submittedName>
</protein>
<dbReference type="Pfam" id="PF14016">
    <property type="entry name" value="DUF4232"/>
    <property type="match status" value="1"/>
</dbReference>
<name>A0AB38XMV5_9ACTO</name>
<dbReference type="InterPro" id="IPR025326">
    <property type="entry name" value="DUF4232"/>
</dbReference>
<dbReference type="AlphaFoldDB" id="A0AB38XMV5"/>
<dbReference type="KEGG" id="wne:PIG85_08490"/>
<organism evidence="2 3">
    <name type="scientific">Winkia neuii subsp. anitrata</name>
    <dbReference type="NCBI Taxonomy" id="29318"/>
    <lineage>
        <taxon>Bacteria</taxon>
        <taxon>Bacillati</taxon>
        <taxon>Actinomycetota</taxon>
        <taxon>Actinomycetes</taxon>
        <taxon>Actinomycetales</taxon>
        <taxon>Actinomycetaceae</taxon>
        <taxon>Winkia</taxon>
    </lineage>
</organism>
<evidence type="ECO:0000259" key="1">
    <source>
        <dbReference type="Pfam" id="PF14016"/>
    </source>
</evidence>
<evidence type="ECO:0000313" key="3">
    <source>
        <dbReference type="Proteomes" id="UP001211044"/>
    </source>
</evidence>
<accession>A0AB38XMV5</accession>
<sequence length="190" mass="20356">MRRIVALAILIGLVCFAVYVVNWAKGKLAEDQQVAAHKAKQEAQIEMPKDCKAGNLEISVSPEQTVYPVGGQVGLVLSLKNTGGAPCTADGSFAQLGVHIKSGDQNVYYSIPCNKDLPAKPLLLDKNQTWQDTLEWDTSTADNKCQATGKAAAGTYKLIPVQNGKEFPGRQAIVNLEGESEKAPSEGEDN</sequence>
<dbReference type="EMBL" id="CP116394">
    <property type="protein sequence ID" value="WCE45675.1"/>
    <property type="molecule type" value="Genomic_DNA"/>
</dbReference>
<dbReference type="RefSeq" id="WP_004807304.1">
    <property type="nucleotide sequence ID" value="NZ_CP116394.1"/>
</dbReference>